<dbReference type="CDD" id="cd03411">
    <property type="entry name" value="Ferrochelatase_N"/>
    <property type="match status" value="1"/>
</dbReference>
<dbReference type="GO" id="GO:0016829">
    <property type="term" value="F:lyase activity"/>
    <property type="evidence" value="ECO:0007669"/>
    <property type="project" value="UniProtKB-KW"/>
</dbReference>
<gene>
    <name evidence="7" type="primary">cpfC</name>
    <name evidence="9" type="ORF">M3M28_12665</name>
</gene>
<comment type="pathway">
    <text evidence="1 7">Porphyrin-containing compound metabolism; protoheme biosynthesis.</text>
</comment>
<dbReference type="Pfam" id="PF00762">
    <property type="entry name" value="Ferrochelatase"/>
    <property type="match status" value="1"/>
</dbReference>
<dbReference type="PANTHER" id="PTHR11108:SF1">
    <property type="entry name" value="FERROCHELATASE, MITOCHONDRIAL"/>
    <property type="match status" value="1"/>
</dbReference>
<keyword evidence="5 7" id="KW-0627">Porphyrin biosynthesis</keyword>
<feature type="binding site" evidence="7">
    <location>
        <position position="96"/>
    </location>
    <ligand>
        <name>Fe-coproporphyrin III</name>
        <dbReference type="ChEBI" id="CHEBI:68438"/>
    </ligand>
</feature>
<comment type="subcellular location">
    <subcellularLocation>
        <location evidence="7">Cytoplasm</location>
    </subcellularLocation>
</comment>
<dbReference type="Gene3D" id="3.40.50.1400">
    <property type="match status" value="2"/>
</dbReference>
<comment type="catalytic activity">
    <reaction evidence="6">
        <text>Fe-coproporphyrin III + 2 H(+) = coproporphyrin III + Fe(2+)</text>
        <dbReference type="Rhea" id="RHEA:49572"/>
        <dbReference type="ChEBI" id="CHEBI:15378"/>
        <dbReference type="ChEBI" id="CHEBI:29033"/>
        <dbReference type="ChEBI" id="CHEBI:68438"/>
        <dbReference type="ChEBI" id="CHEBI:131725"/>
        <dbReference type="EC" id="4.99.1.9"/>
    </reaction>
    <physiologicalReaction direction="right-to-left" evidence="6">
        <dbReference type="Rhea" id="RHEA:49574"/>
    </physiologicalReaction>
</comment>
<evidence type="ECO:0000256" key="2">
    <source>
        <dbReference type="ARBA" id="ARBA00023004"/>
    </source>
</evidence>
<dbReference type="InterPro" id="IPR033644">
    <property type="entry name" value="Ferrochelatase_C"/>
</dbReference>
<name>A0ABY4MYX3_9MICO</name>
<evidence type="ECO:0000256" key="7">
    <source>
        <dbReference type="HAMAP-Rule" id="MF_00323"/>
    </source>
</evidence>
<evidence type="ECO:0000256" key="1">
    <source>
        <dbReference type="ARBA" id="ARBA00004744"/>
    </source>
</evidence>
<organism evidence="9">
    <name type="scientific">Gulosibacter sediminis</name>
    <dbReference type="NCBI Taxonomy" id="1729695"/>
    <lineage>
        <taxon>Bacteria</taxon>
        <taxon>Bacillati</taxon>
        <taxon>Actinomycetota</taxon>
        <taxon>Actinomycetes</taxon>
        <taxon>Micrococcales</taxon>
        <taxon>Microbacteriaceae</taxon>
        <taxon>Gulosibacter</taxon>
    </lineage>
</organism>
<comment type="caution">
    <text evidence="7">Lacks conserved residue(s) required for the propagation of feature annotation.</text>
</comment>
<protein>
    <recommendedName>
        <fullName evidence="7">Coproporphyrin III ferrochelatase</fullName>
        <ecNumber evidence="7">4.99.1.9</ecNumber>
    </recommendedName>
</protein>
<dbReference type="SUPFAM" id="SSF53800">
    <property type="entry name" value="Chelatase"/>
    <property type="match status" value="1"/>
</dbReference>
<dbReference type="InterPro" id="IPR001015">
    <property type="entry name" value="Ferrochelatase"/>
</dbReference>
<feature type="binding site" evidence="7">
    <location>
        <position position="165"/>
    </location>
    <ligand>
        <name>Fe-coproporphyrin III</name>
        <dbReference type="ChEBI" id="CHEBI:68438"/>
    </ligand>
</feature>
<feature type="binding site" evidence="7">
    <location>
        <position position="332"/>
    </location>
    <ligand>
        <name>Fe(2+)</name>
        <dbReference type="ChEBI" id="CHEBI:29033"/>
    </ligand>
</feature>
<keyword evidence="4 7" id="KW-0456">Lyase</keyword>
<dbReference type="EC" id="4.99.1.9" evidence="7"/>
<feature type="binding site" evidence="7">
    <location>
        <position position="230"/>
    </location>
    <ligand>
        <name>Fe(2+)</name>
        <dbReference type="ChEBI" id="CHEBI:29033"/>
    </ligand>
</feature>
<evidence type="ECO:0000256" key="3">
    <source>
        <dbReference type="ARBA" id="ARBA00023133"/>
    </source>
</evidence>
<keyword evidence="3 7" id="KW-0350">Heme biosynthesis</keyword>
<dbReference type="NCBIfam" id="NF000689">
    <property type="entry name" value="PRK00035.2-1"/>
    <property type="match status" value="1"/>
</dbReference>
<dbReference type="CDD" id="cd00419">
    <property type="entry name" value="Ferrochelatase_C"/>
    <property type="match status" value="1"/>
</dbReference>
<keyword evidence="7" id="KW-0963">Cytoplasm</keyword>
<reference evidence="9" key="1">
    <citation type="submission" date="2022-05" db="EMBL/GenBank/DDBJ databases">
        <title>Complete genome sequence of toluene-degrading Gulosibacter sediminis strain ACHW.36C.</title>
        <authorList>
            <person name="Wai A.C."/>
            <person name="Lai G.K."/>
            <person name="Griffin S.D."/>
            <person name="Leung F.C."/>
        </authorList>
    </citation>
    <scope>NUCLEOTIDE SEQUENCE [LARGE SCALE GENOMIC DNA]</scope>
    <source>
        <strain evidence="9">ACHW.36C</strain>
    </source>
</reference>
<dbReference type="NCBIfam" id="TIGR00109">
    <property type="entry name" value="hemH"/>
    <property type="match status" value="1"/>
</dbReference>
<proteinExistence type="inferred from homology"/>
<comment type="function">
    <text evidence="7">Involved in coproporphyrin-dependent heme b biosynthesis. Catalyzes the insertion of ferrous iron into coproporphyrin III to form Fe-coproporphyrin III.</text>
</comment>
<evidence type="ECO:0000256" key="6">
    <source>
        <dbReference type="ARBA" id="ARBA00024536"/>
    </source>
</evidence>
<evidence type="ECO:0000313" key="9">
    <source>
        <dbReference type="EMBL" id="UQN14875.1"/>
    </source>
</evidence>
<dbReference type="InterPro" id="IPR033659">
    <property type="entry name" value="Ferrochelatase_N"/>
</dbReference>
<sequence length="418" mass="44998">MTAENIGRTLGKAAPAKDAPLAPGAVVSAATPAACGGAPWVETPTEYDGILLASFGGPESQDDVIPFLRNVTSGRGIPDERLEEVAVHYRHHGGVSPINEQNRQLKVALEAEIARRGLNLPVFWGNRNWEPYVTDALAEAREAGASKLIALATSAYSSYSSCRQYREDFADALEATGLQGELEIDKVGQFFDHPGFVQPFDDGVLEAIDSLRAENPELALADVEVLFTTHSVPTSDANKSGPDTRGFGEGGAYAAQHLAVAEVVVADVAQALAERGEAGVELNWQLVYQSRSGPASQPWLEPDINDVIEGLPEQGRKAVIVVPLGFVSDHMEVLWDLDNEAKESAEEAELAFRRTPTPGVHPAYVSGLIDLVEERIKGTPKAERPRRTDLGPWYDVCRAGCCENERLGFRPAVAGLQP</sequence>
<evidence type="ECO:0000256" key="5">
    <source>
        <dbReference type="ARBA" id="ARBA00023244"/>
    </source>
</evidence>
<dbReference type="PANTHER" id="PTHR11108">
    <property type="entry name" value="FERROCHELATASE"/>
    <property type="match status" value="1"/>
</dbReference>
<keyword evidence="7" id="KW-0479">Metal-binding</keyword>
<comment type="similarity">
    <text evidence="7 8">Belongs to the ferrochelatase family.</text>
</comment>
<evidence type="ECO:0000256" key="8">
    <source>
        <dbReference type="RuleBase" id="RU004185"/>
    </source>
</evidence>
<evidence type="ECO:0000256" key="4">
    <source>
        <dbReference type="ARBA" id="ARBA00023239"/>
    </source>
</evidence>
<dbReference type="EMBL" id="CP097160">
    <property type="protein sequence ID" value="UQN14875.1"/>
    <property type="molecule type" value="Genomic_DNA"/>
</dbReference>
<keyword evidence="2 7" id="KW-0408">Iron</keyword>
<accession>A0ABY4MYX3</accession>
<dbReference type="HAMAP" id="MF_00323">
    <property type="entry name" value="Ferrochelatase"/>
    <property type="match status" value="1"/>
</dbReference>